<name>Q0K6R8_CUPNH</name>
<evidence type="ECO:0000313" key="1">
    <source>
        <dbReference type="EMBL" id="CAJ94303.1"/>
    </source>
</evidence>
<proteinExistence type="predicted"/>
<keyword evidence="2" id="KW-1185">Reference proteome</keyword>
<dbReference type="HOGENOM" id="CLU_2179458_0_0_4"/>
<accession>Q0K6R8</accession>
<organism evidence="1 2">
    <name type="scientific">Cupriavidus necator (strain ATCC 17699 / DSM 428 / KCTC 22496 / NCIMB 10442 / H16 / Stanier 337)</name>
    <name type="common">Ralstonia eutropha</name>
    <dbReference type="NCBI Taxonomy" id="381666"/>
    <lineage>
        <taxon>Bacteria</taxon>
        <taxon>Pseudomonadati</taxon>
        <taxon>Pseudomonadota</taxon>
        <taxon>Betaproteobacteria</taxon>
        <taxon>Burkholderiales</taxon>
        <taxon>Burkholderiaceae</taxon>
        <taxon>Cupriavidus</taxon>
    </lineage>
</organism>
<dbReference type="KEGG" id="reh:H16_A3228"/>
<protein>
    <submittedName>
        <fullName evidence="1">Hypothetical membrane associated protein</fullName>
    </submittedName>
</protein>
<gene>
    <name evidence="1" type="ordered locus">H16_A3228</name>
</gene>
<dbReference type="Proteomes" id="UP000008210">
    <property type="component" value="Chromosome 1"/>
</dbReference>
<dbReference type="AlphaFoldDB" id="Q0K6R8"/>
<evidence type="ECO:0000313" key="2">
    <source>
        <dbReference type="Proteomes" id="UP000008210"/>
    </source>
</evidence>
<dbReference type="STRING" id="381666.H16_A3228"/>
<dbReference type="EMBL" id="AM260479">
    <property type="protein sequence ID" value="CAJ94303.1"/>
    <property type="molecule type" value="Genomic_DNA"/>
</dbReference>
<sequence length="111" mass="11879">MARLAIGKVFVWGVCAVAFSLAYAWFGGYTIDVVGRTAVAPVPLHRAPLDVLQRHGPFEGTVQPGTRCRLVNVETKALVSYRVKCGNLDGWTDEAGSFDPPLGIGLFGSSQ</sequence>
<reference evidence="1 2" key="1">
    <citation type="journal article" date="2006" name="Nat. Biotechnol.">
        <title>Genome sequence of the bioplastic-producing 'Knallgas' bacterium Ralstonia eutropha H16.</title>
        <authorList>
            <person name="Pohlmann A."/>
            <person name="Fricke W.F."/>
            <person name="Reinecke F."/>
            <person name="Kusian B."/>
            <person name="Liesegang H."/>
            <person name="Cramm R."/>
            <person name="Eitinger T."/>
            <person name="Ewering C."/>
            <person name="Potter M."/>
            <person name="Schwartz E."/>
            <person name="Strittmatter A."/>
            <person name="Voss I."/>
            <person name="Gottschalk G."/>
            <person name="Steinbuechel A."/>
            <person name="Friedrich B."/>
            <person name="Bowien B."/>
        </authorList>
    </citation>
    <scope>NUCLEOTIDE SEQUENCE [LARGE SCALE GENOMIC DNA]</scope>
    <source>
        <strain evidence="2">ATCC 17699 / DSM 428 / KCTC 22496 / NCIMB 10442 / H16 / Stanier 337</strain>
    </source>
</reference>